<dbReference type="GO" id="GO:0005737">
    <property type="term" value="C:cytoplasm"/>
    <property type="evidence" value="ECO:0007669"/>
    <property type="project" value="TreeGrafter"/>
</dbReference>
<dbReference type="PROSITE" id="PS51203">
    <property type="entry name" value="CS"/>
    <property type="match status" value="1"/>
</dbReference>
<feature type="domain" description="CS" evidence="1">
    <location>
        <begin position="14"/>
        <end position="102"/>
    </location>
</feature>
<name>A0A8J5X5C2_DIALT</name>
<dbReference type="InterPro" id="IPR007052">
    <property type="entry name" value="CS_dom"/>
</dbReference>
<dbReference type="OrthoDB" id="515366at2759"/>
<dbReference type="PANTHER" id="PTHR12356">
    <property type="entry name" value="NUCLEAR MOVEMENT PROTEIN NUDC"/>
    <property type="match status" value="1"/>
</dbReference>
<dbReference type="GO" id="GO:0006457">
    <property type="term" value="P:protein folding"/>
    <property type="evidence" value="ECO:0007669"/>
    <property type="project" value="TreeGrafter"/>
</dbReference>
<dbReference type="Pfam" id="PF04969">
    <property type="entry name" value="CS"/>
    <property type="match status" value="1"/>
</dbReference>
<dbReference type="SUPFAM" id="SSF49764">
    <property type="entry name" value="HSP20-like chaperones"/>
    <property type="match status" value="1"/>
</dbReference>
<dbReference type="PANTHER" id="PTHR12356:SF18">
    <property type="entry name" value="NUDC DOMAIN-CONTAINING PROTEIN 2"/>
    <property type="match status" value="1"/>
</dbReference>
<dbReference type="CDD" id="cd06467">
    <property type="entry name" value="p23_NUDC_like"/>
    <property type="match status" value="1"/>
</dbReference>
<dbReference type="Gene3D" id="1.20.5.740">
    <property type="entry name" value="Single helix bin"/>
    <property type="match status" value="1"/>
</dbReference>
<dbReference type="GO" id="GO:0051082">
    <property type="term" value="F:unfolded protein binding"/>
    <property type="evidence" value="ECO:0007669"/>
    <property type="project" value="TreeGrafter"/>
</dbReference>
<dbReference type="Gene3D" id="2.60.40.790">
    <property type="match status" value="1"/>
</dbReference>
<evidence type="ECO:0000313" key="3">
    <source>
        <dbReference type="Proteomes" id="UP000751190"/>
    </source>
</evidence>
<dbReference type="Proteomes" id="UP000751190">
    <property type="component" value="Unassembled WGS sequence"/>
</dbReference>
<dbReference type="AlphaFoldDB" id="A0A8J5X5C2"/>
<comment type="caution">
    <text evidence="2">The sequence shown here is derived from an EMBL/GenBank/DDBJ whole genome shotgun (WGS) entry which is preliminary data.</text>
</comment>
<evidence type="ECO:0000313" key="2">
    <source>
        <dbReference type="EMBL" id="KAG8459768.1"/>
    </source>
</evidence>
<gene>
    <name evidence="2" type="ORF">KFE25_014331</name>
</gene>
<proteinExistence type="predicted"/>
<sequence length="156" mass="17777">MDKIEYKRLKYEHNGQTVYEWEQSLEELHCYISPPAGIKARQLSVDIHARHLTVGIKGNPPFLNEDFADFVNSNESFWTLEDGVLHLTLCKGSKGVTWPSLLKGHAPVDPFTQQEVQKSLMLERFQTENPGFDFSGASFNGQVPDPKTFMEGVRYT</sequence>
<protein>
    <recommendedName>
        <fullName evidence="1">CS domain-containing protein</fullName>
    </recommendedName>
</protein>
<dbReference type="EMBL" id="JAGTXO010000037">
    <property type="protein sequence ID" value="KAG8459768.1"/>
    <property type="molecule type" value="Genomic_DNA"/>
</dbReference>
<keyword evidence="3" id="KW-1185">Reference proteome</keyword>
<reference evidence="2" key="1">
    <citation type="submission" date="2021-05" db="EMBL/GenBank/DDBJ databases">
        <title>The genome of the haptophyte Pavlova lutheri (Diacronema luteri, Pavlovales) - a model for lipid biosynthesis in eukaryotic algae.</title>
        <authorList>
            <person name="Hulatt C.J."/>
            <person name="Posewitz M.C."/>
        </authorList>
    </citation>
    <scope>NUCLEOTIDE SEQUENCE</scope>
    <source>
        <strain evidence="2">NIVA-4/92</strain>
    </source>
</reference>
<evidence type="ECO:0000259" key="1">
    <source>
        <dbReference type="PROSITE" id="PS51203"/>
    </source>
</evidence>
<dbReference type="InterPro" id="IPR037898">
    <property type="entry name" value="NudC_fam"/>
</dbReference>
<dbReference type="InterPro" id="IPR008978">
    <property type="entry name" value="HSP20-like_chaperone"/>
</dbReference>
<organism evidence="2 3">
    <name type="scientific">Diacronema lutheri</name>
    <name type="common">Unicellular marine alga</name>
    <name type="synonym">Monochrysis lutheri</name>
    <dbReference type="NCBI Taxonomy" id="2081491"/>
    <lineage>
        <taxon>Eukaryota</taxon>
        <taxon>Haptista</taxon>
        <taxon>Haptophyta</taxon>
        <taxon>Pavlovophyceae</taxon>
        <taxon>Pavlovales</taxon>
        <taxon>Pavlovaceae</taxon>
        <taxon>Diacronema</taxon>
    </lineage>
</organism>
<dbReference type="OMA" id="RDVECSL"/>
<accession>A0A8J5X5C2</accession>